<evidence type="ECO:0000313" key="3">
    <source>
        <dbReference type="Proteomes" id="UP001314263"/>
    </source>
</evidence>
<dbReference type="Pfam" id="PF05536">
    <property type="entry name" value="Neurochondrin"/>
    <property type="match status" value="3"/>
</dbReference>
<organism evidence="2 3">
    <name type="scientific">Coccomyxa viridis</name>
    <dbReference type="NCBI Taxonomy" id="1274662"/>
    <lineage>
        <taxon>Eukaryota</taxon>
        <taxon>Viridiplantae</taxon>
        <taxon>Chlorophyta</taxon>
        <taxon>core chlorophytes</taxon>
        <taxon>Trebouxiophyceae</taxon>
        <taxon>Trebouxiophyceae incertae sedis</taxon>
        <taxon>Coccomyxaceae</taxon>
        <taxon>Coccomyxa</taxon>
    </lineage>
</organism>
<sequence length="885" mass="94134">MTTPGASQAQSSALEDCLDLLGGPTDERRFVGLLLVTKILSSGDWSIVKTVYDAVGSQFINRLLLPLSRQQESASEQAVSTGSLALAMLSSFSRVPELASSQELLEKIPLLLKVVKGDGITTILTGPDSQIAAEPSINSSAVKDSLDTLAGIAVSSQEGRIVCLESSAGPAACSALQAGGKRKDIEQQALAVRLLHALFGASSKAEGNSTAHNIMGWADELVPGVPALAQLLVVDISATPQDKSKQSVGHFPGQSAGQVDRAAVQLEAAYLLHIVLDGLSPQAHTKLERGARAELASGQGWLLRARAGLGQLLRAKVAPTQRQAILQLCARVADVGSTQWLLTSSGYMGELPETFYQLLVESMKVEVLIGLRDAMAPDEEVPLPGQSSRPAEATPTDDGASSGRSENAYEPDKASDAHPEFSLLPSLDRPKTLVDEVGNDLPSTQQPKRQPGSASKPRSGQTEQAGERAMRILPAMFALVEMCVEALAVDTACAEDAGDGDGGEDGASLPVLSERVKDRAMTSLQETCEGVLQYLEAAAQGEVPAEAPLVLPSIRCLGRFLAEVPDAFAQRMRKLTPFIMTVRHGAGIPFLLPLLLQVLGTSEELSPATQAAWLHALMDQKARVAGAILRRAAAVAVDAAATLEEAAANGASLELSEDLAMQERALLMCCQVLTNLFCAMRQSQDEHAEAALPAEDTQSLVTAVATWAALRQGKQSSMQRQPRAMLVQTDPMLMQAAACTLTDLLRHQEDLDSQALQGAAGCIAWAIDDGYLRVIIAAGMALRHAQARLASSSLNEAIPDLGPHMGAPAGRISEEEEEEIWLLETKALWQETVVSATRWAGRNQSFRAALKRDPKVQRWLADYRDGALGMQHVKELAPIIALLTR</sequence>
<dbReference type="PANTHER" id="PTHR13109:SF7">
    <property type="entry name" value="NEUROCHONDRIN"/>
    <property type="match status" value="1"/>
</dbReference>
<proteinExistence type="predicted"/>
<protein>
    <recommendedName>
        <fullName evidence="4">Neurochondrin</fullName>
    </recommendedName>
</protein>
<dbReference type="EMBL" id="CAUYUE010000006">
    <property type="protein sequence ID" value="CAK0780452.1"/>
    <property type="molecule type" value="Genomic_DNA"/>
</dbReference>
<dbReference type="Proteomes" id="UP001314263">
    <property type="component" value="Unassembled WGS sequence"/>
</dbReference>
<evidence type="ECO:0000256" key="1">
    <source>
        <dbReference type="SAM" id="MobiDB-lite"/>
    </source>
</evidence>
<dbReference type="SUPFAM" id="SSF48371">
    <property type="entry name" value="ARM repeat"/>
    <property type="match status" value="1"/>
</dbReference>
<feature type="region of interest" description="Disordered" evidence="1">
    <location>
        <begin position="378"/>
        <end position="466"/>
    </location>
</feature>
<feature type="compositionally biased region" description="Basic and acidic residues" evidence="1">
    <location>
        <begin position="410"/>
        <end position="419"/>
    </location>
</feature>
<feature type="compositionally biased region" description="Polar residues" evidence="1">
    <location>
        <begin position="441"/>
        <end position="464"/>
    </location>
</feature>
<name>A0AAV1I756_9CHLO</name>
<dbReference type="PANTHER" id="PTHR13109">
    <property type="entry name" value="NEUROCHONDRIN"/>
    <property type="match status" value="1"/>
</dbReference>
<evidence type="ECO:0000313" key="2">
    <source>
        <dbReference type="EMBL" id="CAK0780452.1"/>
    </source>
</evidence>
<keyword evidence="3" id="KW-1185">Reference proteome</keyword>
<reference evidence="2 3" key="1">
    <citation type="submission" date="2023-10" db="EMBL/GenBank/DDBJ databases">
        <authorList>
            <person name="Maclean D."/>
            <person name="Macfadyen A."/>
        </authorList>
    </citation>
    <scope>NUCLEOTIDE SEQUENCE [LARGE SCALE GENOMIC DNA]</scope>
</reference>
<comment type="caution">
    <text evidence="2">The sequence shown here is derived from an EMBL/GenBank/DDBJ whole genome shotgun (WGS) entry which is preliminary data.</text>
</comment>
<accession>A0AAV1I756</accession>
<dbReference type="InterPro" id="IPR016024">
    <property type="entry name" value="ARM-type_fold"/>
</dbReference>
<evidence type="ECO:0008006" key="4">
    <source>
        <dbReference type="Google" id="ProtNLM"/>
    </source>
</evidence>
<dbReference type="AlphaFoldDB" id="A0AAV1I756"/>
<dbReference type="InterPro" id="IPR008709">
    <property type="entry name" value="Neurochondrin"/>
</dbReference>
<gene>
    <name evidence="2" type="ORF">CVIRNUC_005058</name>
</gene>